<dbReference type="AlphaFoldDB" id="A0A183A9H8"/>
<dbReference type="SUPFAM" id="SSF55797">
    <property type="entry name" value="PR-1-like"/>
    <property type="match status" value="1"/>
</dbReference>
<evidence type="ECO:0000313" key="4">
    <source>
        <dbReference type="WBParaSite" id="ECPE_0000361601-mRNA-1"/>
    </source>
</evidence>
<dbReference type="WBParaSite" id="ECPE_0000361601-mRNA-1">
    <property type="protein sequence ID" value="ECPE_0000361601-mRNA-1"/>
    <property type="gene ID" value="ECPE_0000361601"/>
</dbReference>
<accession>A0A183A9H8</accession>
<dbReference type="EMBL" id="UZAN01040550">
    <property type="protein sequence ID" value="VDP70037.1"/>
    <property type="molecule type" value="Genomic_DNA"/>
</dbReference>
<evidence type="ECO:0000313" key="3">
    <source>
        <dbReference type="Proteomes" id="UP000272942"/>
    </source>
</evidence>
<gene>
    <name evidence="2" type="ORF">ECPE_LOCUS3613</name>
</gene>
<sequence length="154" mass="17205">MFVCSCEDFIVCAISHCNYSYKDKPASVFHLCLSNVCVSQSVIIRCHSFRSSHGCPNISYDAELAKTAQAWASHLAKIGRLQHSEARGYGENLAYRWASNQGSLSGKSHHYGLSDVWCQIYSFALYVDTTYSVYILQSFPLTLTAKQYAFGDCS</sequence>
<evidence type="ECO:0000259" key="1">
    <source>
        <dbReference type="SMART" id="SM00198"/>
    </source>
</evidence>
<organism evidence="4">
    <name type="scientific">Echinostoma caproni</name>
    <dbReference type="NCBI Taxonomy" id="27848"/>
    <lineage>
        <taxon>Eukaryota</taxon>
        <taxon>Metazoa</taxon>
        <taxon>Spiralia</taxon>
        <taxon>Lophotrochozoa</taxon>
        <taxon>Platyhelminthes</taxon>
        <taxon>Trematoda</taxon>
        <taxon>Digenea</taxon>
        <taxon>Plagiorchiida</taxon>
        <taxon>Echinostomata</taxon>
        <taxon>Echinostomatoidea</taxon>
        <taxon>Echinostomatidae</taxon>
        <taxon>Echinostoma</taxon>
    </lineage>
</organism>
<dbReference type="InterPro" id="IPR014044">
    <property type="entry name" value="CAP_dom"/>
</dbReference>
<reference evidence="4" key="1">
    <citation type="submission" date="2016-06" db="UniProtKB">
        <authorList>
            <consortium name="WormBaseParasite"/>
        </authorList>
    </citation>
    <scope>IDENTIFICATION</scope>
</reference>
<feature type="domain" description="SCP" evidence="1">
    <location>
        <begin position="38"/>
        <end position="151"/>
    </location>
</feature>
<proteinExistence type="predicted"/>
<dbReference type="SMART" id="SM00198">
    <property type="entry name" value="SCP"/>
    <property type="match status" value="1"/>
</dbReference>
<protein>
    <submittedName>
        <fullName evidence="4">SCP domain-containing protein</fullName>
    </submittedName>
</protein>
<dbReference type="OrthoDB" id="337038at2759"/>
<keyword evidence="3" id="KW-1185">Reference proteome</keyword>
<name>A0A183A9H8_9TREM</name>
<dbReference type="Proteomes" id="UP000272942">
    <property type="component" value="Unassembled WGS sequence"/>
</dbReference>
<evidence type="ECO:0000313" key="2">
    <source>
        <dbReference type="EMBL" id="VDP70037.1"/>
    </source>
</evidence>
<dbReference type="Gene3D" id="3.40.33.10">
    <property type="entry name" value="CAP"/>
    <property type="match status" value="1"/>
</dbReference>
<dbReference type="InterPro" id="IPR035940">
    <property type="entry name" value="CAP_sf"/>
</dbReference>
<reference evidence="2 3" key="2">
    <citation type="submission" date="2018-11" db="EMBL/GenBank/DDBJ databases">
        <authorList>
            <consortium name="Pathogen Informatics"/>
        </authorList>
    </citation>
    <scope>NUCLEOTIDE SEQUENCE [LARGE SCALE GENOMIC DNA]</scope>
    <source>
        <strain evidence="2 3">Egypt</strain>
    </source>
</reference>
<dbReference type="Pfam" id="PF00188">
    <property type="entry name" value="CAP"/>
    <property type="match status" value="1"/>
</dbReference>